<gene>
    <name evidence="2" type="ORF">VI08_01820</name>
</gene>
<dbReference type="RefSeq" id="WP_045827831.1">
    <property type="nucleotide sequence ID" value="NZ_JZRB01000003.1"/>
</dbReference>
<proteinExistence type="predicted"/>
<dbReference type="OrthoDB" id="9803379at2"/>
<comment type="caution">
    <text evidence="2">The sequence shown here is derived from an EMBL/GenBank/DDBJ whole genome shotgun (WGS) entry which is preliminary data.</text>
</comment>
<sequence>MATRSPSKAPVRSVYRAEHQAVVGVLRSLREQAGLTQVELADRLGRTQSFVSAAERGSKLDALQLRDWCHACGSDLIAWAKAIEKALK</sequence>
<evidence type="ECO:0000313" key="3">
    <source>
        <dbReference type="Proteomes" id="UP000033651"/>
    </source>
</evidence>
<dbReference type="GO" id="GO:0003677">
    <property type="term" value="F:DNA binding"/>
    <property type="evidence" value="ECO:0007669"/>
    <property type="project" value="InterPro"/>
</dbReference>
<dbReference type="InterPro" id="IPR010982">
    <property type="entry name" value="Lambda_DNA-bd_dom_sf"/>
</dbReference>
<name>A0A0F3L0F4_9GAMM</name>
<keyword evidence="3" id="KW-1185">Reference proteome</keyword>
<evidence type="ECO:0000259" key="1">
    <source>
        <dbReference type="PROSITE" id="PS50943"/>
    </source>
</evidence>
<reference evidence="2 3" key="1">
    <citation type="submission" date="2015-03" db="EMBL/GenBank/DDBJ databases">
        <title>Draft genome sequence of Luteibacter yeojuensis strain SU11.</title>
        <authorList>
            <person name="Sulaiman J."/>
            <person name="Priya K."/>
            <person name="Chan K.-G."/>
        </authorList>
    </citation>
    <scope>NUCLEOTIDE SEQUENCE [LARGE SCALE GENOMIC DNA]</scope>
    <source>
        <strain evidence="2 3">SU11</strain>
    </source>
</reference>
<dbReference type="PATRIC" id="fig|345309.4.peg.2232"/>
<dbReference type="Pfam" id="PF13560">
    <property type="entry name" value="HTH_31"/>
    <property type="match status" value="1"/>
</dbReference>
<feature type="domain" description="HTH cro/C1-type" evidence="1">
    <location>
        <begin position="26"/>
        <end position="79"/>
    </location>
</feature>
<accession>A0A0F3L0F4</accession>
<dbReference type="EMBL" id="JZRB01000003">
    <property type="protein sequence ID" value="KJV36958.1"/>
    <property type="molecule type" value="Genomic_DNA"/>
</dbReference>
<dbReference type="SUPFAM" id="SSF47413">
    <property type="entry name" value="lambda repressor-like DNA-binding domains"/>
    <property type="match status" value="1"/>
</dbReference>
<dbReference type="AlphaFoldDB" id="A0A0F3L0F4"/>
<dbReference type="InterPro" id="IPR001387">
    <property type="entry name" value="Cro/C1-type_HTH"/>
</dbReference>
<evidence type="ECO:0000313" key="2">
    <source>
        <dbReference type="EMBL" id="KJV36958.1"/>
    </source>
</evidence>
<dbReference type="SMART" id="SM00530">
    <property type="entry name" value="HTH_XRE"/>
    <property type="match status" value="1"/>
</dbReference>
<dbReference type="Gene3D" id="1.10.260.40">
    <property type="entry name" value="lambda repressor-like DNA-binding domains"/>
    <property type="match status" value="1"/>
</dbReference>
<organism evidence="2 3">
    <name type="scientific">Luteibacter yeojuensis</name>
    <dbReference type="NCBI Taxonomy" id="345309"/>
    <lineage>
        <taxon>Bacteria</taxon>
        <taxon>Pseudomonadati</taxon>
        <taxon>Pseudomonadota</taxon>
        <taxon>Gammaproteobacteria</taxon>
        <taxon>Lysobacterales</taxon>
        <taxon>Rhodanobacteraceae</taxon>
        <taxon>Luteibacter</taxon>
    </lineage>
</organism>
<dbReference type="Proteomes" id="UP000033651">
    <property type="component" value="Unassembled WGS sequence"/>
</dbReference>
<dbReference type="CDD" id="cd00093">
    <property type="entry name" value="HTH_XRE"/>
    <property type="match status" value="1"/>
</dbReference>
<dbReference type="PROSITE" id="PS50943">
    <property type="entry name" value="HTH_CROC1"/>
    <property type="match status" value="1"/>
</dbReference>
<protein>
    <recommendedName>
        <fullName evidence="1">HTH cro/C1-type domain-containing protein</fullName>
    </recommendedName>
</protein>